<protein>
    <submittedName>
        <fullName evidence="1">Uncharacterized protein</fullName>
    </submittedName>
</protein>
<proteinExistence type="predicted"/>
<sequence length="113" mass="13619">MTSLLDWNGHWKRKGEDYNFLLRRRYHELFHEYHLLSILPTTSNIHIYIHKTARANIPCPSLFCSNEAFALNYTIDDHLAYTYISSTCIYVPPCFTFYDHSQFFFQIYTHDEQ</sequence>
<dbReference type="Proteomes" id="UP000326757">
    <property type="component" value="Unassembled WGS sequence"/>
</dbReference>
<dbReference type="AlphaFoldDB" id="A0A5N6KHZ0"/>
<keyword evidence="2" id="KW-1185">Reference proteome</keyword>
<gene>
    <name evidence="1" type="ORF">EYC80_004745</name>
</gene>
<accession>A0A5N6KHZ0</accession>
<comment type="caution">
    <text evidence="1">The sequence shown here is derived from an EMBL/GenBank/DDBJ whole genome shotgun (WGS) entry which is preliminary data.</text>
</comment>
<evidence type="ECO:0000313" key="2">
    <source>
        <dbReference type="Proteomes" id="UP000326757"/>
    </source>
</evidence>
<dbReference type="EMBL" id="VIGI01000002">
    <property type="protein sequence ID" value="KAB8303305.1"/>
    <property type="molecule type" value="Genomic_DNA"/>
</dbReference>
<organism evidence="1 2">
    <name type="scientific">Monilinia laxa</name>
    <name type="common">Brown rot fungus</name>
    <name type="synonym">Sclerotinia laxa</name>
    <dbReference type="NCBI Taxonomy" id="61186"/>
    <lineage>
        <taxon>Eukaryota</taxon>
        <taxon>Fungi</taxon>
        <taxon>Dikarya</taxon>
        <taxon>Ascomycota</taxon>
        <taxon>Pezizomycotina</taxon>
        <taxon>Leotiomycetes</taxon>
        <taxon>Helotiales</taxon>
        <taxon>Sclerotiniaceae</taxon>
        <taxon>Monilinia</taxon>
    </lineage>
</organism>
<evidence type="ECO:0000313" key="1">
    <source>
        <dbReference type="EMBL" id="KAB8303305.1"/>
    </source>
</evidence>
<reference evidence="1 2" key="1">
    <citation type="submission" date="2019-06" db="EMBL/GenBank/DDBJ databases">
        <title>Genome Sequence of the Brown Rot Fungal Pathogen Monilinia laxa.</title>
        <authorList>
            <person name="De Miccolis Angelini R.M."/>
            <person name="Landi L."/>
            <person name="Abate D."/>
            <person name="Pollastro S."/>
            <person name="Romanazzi G."/>
            <person name="Faretra F."/>
        </authorList>
    </citation>
    <scope>NUCLEOTIDE SEQUENCE [LARGE SCALE GENOMIC DNA]</scope>
    <source>
        <strain evidence="1 2">Mlax316</strain>
    </source>
</reference>
<name>A0A5N6KHZ0_MONLA</name>